<dbReference type="SUPFAM" id="SSF56529">
    <property type="entry name" value="FAH"/>
    <property type="match status" value="1"/>
</dbReference>
<dbReference type="Proteomes" id="UP000326453">
    <property type="component" value="Chromosome 1"/>
</dbReference>
<dbReference type="PANTHER" id="PTHR11820">
    <property type="entry name" value="ACYLPYRUVASE"/>
    <property type="match status" value="1"/>
</dbReference>
<dbReference type="Gene3D" id="3.90.850.10">
    <property type="entry name" value="Fumarylacetoacetase-like, C-terminal domain"/>
    <property type="match status" value="1"/>
</dbReference>
<evidence type="ECO:0000313" key="7">
    <source>
        <dbReference type="Proteomes" id="UP000326453"/>
    </source>
</evidence>
<proteinExistence type="predicted"/>
<name>A0A1I5BB72_PARPN</name>
<keyword evidence="1" id="KW-0479">Metal-binding</keyword>
<protein>
    <submittedName>
        <fullName evidence="4">Fumarylacetoacetate hydrolase family protein</fullName>
    </submittedName>
    <submittedName>
        <fullName evidence="5">Fumarylpyruvate hydrolase</fullName>
    </submittedName>
</protein>
<dbReference type="EMBL" id="CP058690">
    <property type="protein sequence ID" value="QLH14303.1"/>
    <property type="molecule type" value="Genomic_DNA"/>
</dbReference>
<dbReference type="Pfam" id="PF01557">
    <property type="entry name" value="FAA_hydrolase"/>
    <property type="match status" value="1"/>
</dbReference>
<dbReference type="GO" id="GO:0046872">
    <property type="term" value="F:metal ion binding"/>
    <property type="evidence" value="ECO:0007669"/>
    <property type="project" value="UniProtKB-KW"/>
</dbReference>
<evidence type="ECO:0000259" key="2">
    <source>
        <dbReference type="Pfam" id="PF01557"/>
    </source>
</evidence>
<dbReference type="GeneID" id="51371109"/>
<dbReference type="PANTHER" id="PTHR11820:SF90">
    <property type="entry name" value="FLUTATHIONE S-TRANSFERASE"/>
    <property type="match status" value="1"/>
</dbReference>
<sequence length="231" mass="24930">MSEYLFPPPPPAALPVSGQDARFPANRIFCVGRNYAAHAAEMGAEVDREAPFYFLKSAHAVRQSGATLPYPPGTRDLHHEIELVVAIGAPAFRIAPARAMAAVWGYGTGLDMTRRDLQARAKDKRHPWDLGKNFEGAAVFSALTPARDFTPARQRIRLEVNGALRQDAPISDMVWSIPELIADLSHYYHLAPGDLIMTGTPAGVGAVAEGDRLAGEVEGLEPVELTIGPAQ</sequence>
<dbReference type="InterPro" id="IPR011234">
    <property type="entry name" value="Fumarylacetoacetase-like_C"/>
</dbReference>
<gene>
    <name evidence="5" type="ORF">BDE18_2200</name>
    <name evidence="3" type="ORF">ESD82_11060</name>
    <name evidence="4" type="ORF">HYQ43_08195</name>
</gene>
<dbReference type="RefSeq" id="WP_028709771.1">
    <property type="nucleotide sequence ID" value="NZ_CP038203.1"/>
</dbReference>
<feature type="domain" description="Fumarylacetoacetase-like C-terminal" evidence="2">
    <location>
        <begin position="28"/>
        <end position="225"/>
    </location>
</feature>
<dbReference type="GO" id="GO:0018773">
    <property type="term" value="F:acetylpyruvate hydrolase activity"/>
    <property type="evidence" value="ECO:0007669"/>
    <property type="project" value="TreeGrafter"/>
</dbReference>
<dbReference type="AlphaFoldDB" id="A0A1I5BB72"/>
<evidence type="ECO:0000313" key="3">
    <source>
        <dbReference type="EMBL" id="QFG36739.1"/>
    </source>
</evidence>
<dbReference type="InterPro" id="IPR036663">
    <property type="entry name" value="Fumarylacetoacetase_C_sf"/>
</dbReference>
<dbReference type="OrthoDB" id="5197601at2"/>
<evidence type="ECO:0000313" key="6">
    <source>
        <dbReference type="Proteomes" id="UP000273626"/>
    </source>
</evidence>
<evidence type="ECO:0000313" key="5">
    <source>
        <dbReference type="EMBL" id="RKS52859.1"/>
    </source>
</evidence>
<evidence type="ECO:0000256" key="1">
    <source>
        <dbReference type="ARBA" id="ARBA00022723"/>
    </source>
</evidence>
<dbReference type="Proteomes" id="UP000273626">
    <property type="component" value="Unassembled WGS sequence"/>
</dbReference>
<reference evidence="5 6" key="1">
    <citation type="submission" date="2018-10" db="EMBL/GenBank/DDBJ databases">
        <title>Genomic Encyclopedia of Archaeal and Bacterial Type Strains, Phase II (KMG-II): from individual species to whole genera.</title>
        <authorList>
            <person name="Goeker M."/>
        </authorList>
    </citation>
    <scope>NUCLEOTIDE SEQUENCE [LARGE SCALE GENOMIC DNA]</scope>
    <source>
        <strain evidence="6">ATCC 35512 / DSM 2944 / CIP 106514 / LMD 82.5 / NBRC 102493 / NCCB 82005 / GB17</strain>
        <strain evidence="5">DSM 2944</strain>
    </source>
</reference>
<organism evidence="4 8">
    <name type="scientific">Paracoccus pantotrophus</name>
    <name type="common">Thiosphaera pantotropha</name>
    <dbReference type="NCBI Taxonomy" id="82367"/>
    <lineage>
        <taxon>Bacteria</taxon>
        <taxon>Pseudomonadati</taxon>
        <taxon>Pseudomonadota</taxon>
        <taxon>Alphaproteobacteria</taxon>
        <taxon>Rhodobacterales</taxon>
        <taxon>Paracoccaceae</taxon>
        <taxon>Paracoccus</taxon>
    </lineage>
</organism>
<accession>A0A1I5BB72</accession>
<reference evidence="4 8" key="3">
    <citation type="submission" date="2020-07" db="EMBL/GenBank/DDBJ databases">
        <title>The complete genome of Paracoccus pantotrophus ACCC 10489.</title>
        <authorList>
            <person name="Si Y."/>
        </authorList>
    </citation>
    <scope>NUCLEOTIDE SEQUENCE [LARGE SCALE GENOMIC DNA]</scope>
    <source>
        <strain evidence="4 8">ACCC10489</strain>
    </source>
</reference>
<evidence type="ECO:0000313" key="4">
    <source>
        <dbReference type="EMBL" id="QLH14303.1"/>
    </source>
</evidence>
<dbReference type="EMBL" id="RBLI01000001">
    <property type="protein sequence ID" value="RKS52859.1"/>
    <property type="molecule type" value="Genomic_DNA"/>
</dbReference>
<dbReference type="KEGG" id="ppan:ESD82_11060"/>
<keyword evidence="4" id="KW-0378">Hydrolase</keyword>
<evidence type="ECO:0000313" key="8">
    <source>
        <dbReference type="Proteomes" id="UP000509322"/>
    </source>
</evidence>
<dbReference type="EMBL" id="CP044426">
    <property type="protein sequence ID" value="QFG36739.1"/>
    <property type="molecule type" value="Genomic_DNA"/>
</dbReference>
<keyword evidence="6" id="KW-1185">Reference proteome</keyword>
<dbReference type="Proteomes" id="UP000509322">
    <property type="component" value="Chromosome 2"/>
</dbReference>
<reference evidence="3 7" key="2">
    <citation type="submission" date="2019-01" db="EMBL/GenBank/DDBJ databases">
        <title>Complete Genome Sequence and Annotation of the Paracoccus pantotrophus type strain DSM 2944.</title>
        <authorList>
            <person name="Bockwoldt J.A."/>
            <person name="Zimmermann M."/>
            <person name="Tiso T."/>
            <person name="Blank L.M."/>
        </authorList>
    </citation>
    <scope>NUCLEOTIDE SEQUENCE [LARGE SCALE GENOMIC DNA]</scope>
    <source>
        <strain evidence="3 7">DSM 2944</strain>
    </source>
</reference>